<evidence type="ECO:0000313" key="3">
    <source>
        <dbReference type="Proteomes" id="UP000071601"/>
    </source>
</evidence>
<dbReference type="SUPFAM" id="SSF47413">
    <property type="entry name" value="lambda repressor-like DNA-binding domains"/>
    <property type="match status" value="1"/>
</dbReference>
<evidence type="ECO:0000313" key="2">
    <source>
        <dbReference type="EMBL" id="CYX52809.1"/>
    </source>
</evidence>
<reference evidence="2 3" key="1">
    <citation type="submission" date="2016-02" db="EMBL/GenBank/DDBJ databases">
        <authorList>
            <consortium name="Pathogen Informatics"/>
        </authorList>
    </citation>
    <scope>NUCLEOTIDE SEQUENCE [LARGE SCALE GENOMIC DNA]</scope>
    <source>
        <strain evidence="2 3">SS985</strain>
    </source>
</reference>
<dbReference type="GO" id="GO:0003677">
    <property type="term" value="F:DNA binding"/>
    <property type="evidence" value="ECO:0007669"/>
    <property type="project" value="InterPro"/>
</dbReference>
<protein>
    <submittedName>
        <fullName evidence="2">Prophage LambdaSa2, repressor protein</fullName>
    </submittedName>
</protein>
<accession>A0AB33UA12</accession>
<dbReference type="PROSITE" id="PS50943">
    <property type="entry name" value="HTH_CROC1"/>
    <property type="match status" value="1"/>
</dbReference>
<dbReference type="Gene3D" id="1.10.260.40">
    <property type="entry name" value="lambda repressor-like DNA-binding domains"/>
    <property type="match status" value="1"/>
</dbReference>
<gene>
    <name evidence="2" type="ORF">ERS132525_01143</name>
</gene>
<dbReference type="CDD" id="cd00093">
    <property type="entry name" value="HTH_XRE"/>
    <property type="match status" value="1"/>
</dbReference>
<dbReference type="EMBL" id="FILR01000010">
    <property type="protein sequence ID" value="CYX52809.1"/>
    <property type="molecule type" value="Genomic_DNA"/>
</dbReference>
<dbReference type="Proteomes" id="UP000071601">
    <property type="component" value="Unassembled WGS sequence"/>
</dbReference>
<dbReference type="Pfam" id="PF01381">
    <property type="entry name" value="HTH_3"/>
    <property type="match status" value="1"/>
</dbReference>
<sequence>MFSTFEKIKELCRKQGISLNQLEEKLGFSQNYIYSMKKGNPKVENLQKIADYFNVSTDYLLGRTDNPRIASDETAIIDGQVVDLREAAAHSMLFDGRPLDEDDIDFITAVLSAHFKNKQKD</sequence>
<dbReference type="SMART" id="SM00530">
    <property type="entry name" value="HTH_XRE"/>
    <property type="match status" value="1"/>
</dbReference>
<proteinExistence type="predicted"/>
<organism evidence="2 3">
    <name type="scientific">Streptococcus suis</name>
    <dbReference type="NCBI Taxonomy" id="1307"/>
    <lineage>
        <taxon>Bacteria</taxon>
        <taxon>Bacillati</taxon>
        <taxon>Bacillota</taxon>
        <taxon>Bacilli</taxon>
        <taxon>Lactobacillales</taxon>
        <taxon>Streptococcaceae</taxon>
        <taxon>Streptococcus</taxon>
    </lineage>
</organism>
<dbReference type="InterPro" id="IPR001387">
    <property type="entry name" value="Cro/C1-type_HTH"/>
</dbReference>
<comment type="caution">
    <text evidence="2">The sequence shown here is derived from an EMBL/GenBank/DDBJ whole genome shotgun (WGS) entry which is preliminary data.</text>
</comment>
<dbReference type="InterPro" id="IPR010982">
    <property type="entry name" value="Lambda_DNA-bd_dom_sf"/>
</dbReference>
<evidence type="ECO:0000259" key="1">
    <source>
        <dbReference type="PROSITE" id="PS50943"/>
    </source>
</evidence>
<dbReference type="AlphaFoldDB" id="A0AB33UA12"/>
<feature type="domain" description="HTH cro/C1-type" evidence="1">
    <location>
        <begin position="8"/>
        <end position="60"/>
    </location>
</feature>
<name>A0AB33UA12_STRSU</name>
<dbReference type="RefSeq" id="WP_044684549.1">
    <property type="nucleotide sequence ID" value="NZ_CEGZ01000015.1"/>
</dbReference>